<keyword evidence="2" id="KW-1185">Reference proteome</keyword>
<name>A0A3Q7FIS5_SOLLC</name>
<accession>A0A3Q7FIS5</accession>
<evidence type="ECO:0000313" key="2">
    <source>
        <dbReference type="Proteomes" id="UP000004994"/>
    </source>
</evidence>
<reference evidence="1" key="1">
    <citation type="journal article" date="2012" name="Nature">
        <title>The tomato genome sequence provides insights into fleshy fruit evolution.</title>
        <authorList>
            <consortium name="Tomato Genome Consortium"/>
        </authorList>
    </citation>
    <scope>NUCLEOTIDE SEQUENCE [LARGE SCALE GENOMIC DNA]</scope>
    <source>
        <strain evidence="1">cv. Heinz 1706</strain>
    </source>
</reference>
<organism evidence="1">
    <name type="scientific">Solanum lycopersicum</name>
    <name type="common">Tomato</name>
    <name type="synonym">Lycopersicon esculentum</name>
    <dbReference type="NCBI Taxonomy" id="4081"/>
    <lineage>
        <taxon>Eukaryota</taxon>
        <taxon>Viridiplantae</taxon>
        <taxon>Streptophyta</taxon>
        <taxon>Embryophyta</taxon>
        <taxon>Tracheophyta</taxon>
        <taxon>Spermatophyta</taxon>
        <taxon>Magnoliopsida</taxon>
        <taxon>eudicotyledons</taxon>
        <taxon>Gunneridae</taxon>
        <taxon>Pentapetalae</taxon>
        <taxon>asterids</taxon>
        <taxon>lamiids</taxon>
        <taxon>Solanales</taxon>
        <taxon>Solanaceae</taxon>
        <taxon>Solanoideae</taxon>
        <taxon>Solaneae</taxon>
        <taxon>Solanum</taxon>
        <taxon>Solanum subgen. Lycopersicon</taxon>
    </lineage>
</organism>
<protein>
    <submittedName>
        <fullName evidence="1">Uncharacterized protein</fullName>
    </submittedName>
</protein>
<sequence length="76" mass="8937">MDLKRPFSDAFHGSDTCRKGGNVFLMDIRGIIKFLLHLKIKRKPPLLIHMGDLRSREYRLGCAMHSPHFRYGGRYY</sequence>
<evidence type="ECO:0000313" key="1">
    <source>
        <dbReference type="EnsemblPlants" id="Solyc02g050203.1.1"/>
    </source>
</evidence>
<dbReference type="Proteomes" id="UP000004994">
    <property type="component" value="Chromosome 2"/>
</dbReference>
<dbReference type="InParanoid" id="A0A3Q7FIS5"/>
<dbReference type="Gramene" id="Solyc02g050203.1.1">
    <property type="protein sequence ID" value="Solyc02g050203.1.1"/>
    <property type="gene ID" value="Solyc02g050203.1"/>
</dbReference>
<reference evidence="1" key="2">
    <citation type="submission" date="2019-01" db="UniProtKB">
        <authorList>
            <consortium name="EnsemblPlants"/>
        </authorList>
    </citation>
    <scope>IDENTIFICATION</scope>
    <source>
        <strain evidence="1">cv. Heinz 1706</strain>
    </source>
</reference>
<proteinExistence type="predicted"/>
<dbReference type="EnsemblPlants" id="Solyc02g050203.1.1">
    <property type="protein sequence ID" value="Solyc02g050203.1.1"/>
    <property type="gene ID" value="Solyc02g050203.1"/>
</dbReference>
<dbReference type="AlphaFoldDB" id="A0A3Q7FIS5"/>